<feature type="transmembrane region" description="Helical" evidence="3">
    <location>
        <begin position="269"/>
        <end position="289"/>
    </location>
</feature>
<dbReference type="NCBIfam" id="NF038228">
    <property type="entry name" value="IcmH_DotU_IVB"/>
    <property type="match status" value="1"/>
</dbReference>
<accession>A0ABP7E632</accession>
<comment type="caution">
    <text evidence="5">The sequence shown here is derived from an EMBL/GenBank/DDBJ whole genome shotgun (WGS) entry which is preliminary data.</text>
</comment>
<dbReference type="Gene3D" id="1.25.40.590">
    <property type="entry name" value="Type IV / VI secretion system, DotU"/>
    <property type="match status" value="1"/>
</dbReference>
<dbReference type="RefSeq" id="WP_344693543.1">
    <property type="nucleotide sequence ID" value="NZ_BAABBF010000005.1"/>
</dbReference>
<dbReference type="PANTHER" id="PTHR38033:SF1">
    <property type="entry name" value="DOTU FAMILY TYPE IV_VI SECRETION SYSTEM PROTEIN"/>
    <property type="match status" value="1"/>
</dbReference>
<sequence>MSGGRNPFDPPEDGDRTMIGRGNTPPPPGGDDGDRTMIGAPATGPFARPATTSPRATPSEPPRREAASPFTPAAPSLESFAGTSTNPLLAAGTPLIVLANSLRSVVAHDDMVRLRRTVVDELRRFQTRTRELAVSDEESRYGHYALCALIDEVVLSTPWGAKSGWGAQTLVATFHNEVVSGDRMFEVADALEARPGRSPNLLELIYLCLSFGFEGRMRLERGGASRLVQLRDRLYAAIRNLRGPVERSLSPAWRGVEAAYRPITREIPAWVYAAGFAVLLLACYAGFLFRLSSLGDDALAPLSAVYRTGPAELNRTAPAPEGDSKLYLTILDILKPDIDAGRVGVTDDPDAVAVRLKDRGLFASGSADLDAGYGKTMGRIAQAIGITEGPVPVTGHTDDQRIASLRYPSNQALSQARAAAVVTALQAAGVPADRLQPAGVGETQPVADNAAETGRRQNRRVEVAIPKTYAEGPTR</sequence>
<keyword evidence="1 3" id="KW-0472">Membrane</keyword>
<dbReference type="InterPro" id="IPR036737">
    <property type="entry name" value="OmpA-like_sf"/>
</dbReference>
<evidence type="ECO:0000256" key="3">
    <source>
        <dbReference type="SAM" id="Phobius"/>
    </source>
</evidence>
<dbReference type="CDD" id="cd07185">
    <property type="entry name" value="OmpA_C-like"/>
    <property type="match status" value="1"/>
</dbReference>
<organism evidence="5 6">
    <name type="scientific">Sphingomonas cynarae</name>
    <dbReference type="NCBI Taxonomy" id="930197"/>
    <lineage>
        <taxon>Bacteria</taxon>
        <taxon>Pseudomonadati</taxon>
        <taxon>Pseudomonadota</taxon>
        <taxon>Alphaproteobacteria</taxon>
        <taxon>Sphingomonadales</taxon>
        <taxon>Sphingomonadaceae</taxon>
        <taxon>Sphingomonas</taxon>
    </lineage>
</organism>
<dbReference type="EMBL" id="BAABBF010000005">
    <property type="protein sequence ID" value="GAA3713684.1"/>
    <property type="molecule type" value="Genomic_DNA"/>
</dbReference>
<evidence type="ECO:0000313" key="6">
    <source>
        <dbReference type="Proteomes" id="UP001500523"/>
    </source>
</evidence>
<dbReference type="InterPro" id="IPR017733">
    <property type="entry name" value="OmpA-like_dom_proteobacteria"/>
</dbReference>
<evidence type="ECO:0000256" key="1">
    <source>
        <dbReference type="PROSITE-ProRule" id="PRU00473"/>
    </source>
</evidence>
<keyword evidence="3" id="KW-1133">Transmembrane helix</keyword>
<keyword evidence="3" id="KW-0812">Transmembrane</keyword>
<feature type="domain" description="OmpA-like" evidence="4">
    <location>
        <begin position="349"/>
        <end position="469"/>
    </location>
</feature>
<protein>
    <submittedName>
        <fullName evidence="5">DotU family type VI secretion system protein</fullName>
    </submittedName>
</protein>
<feature type="region of interest" description="Disordered" evidence="2">
    <location>
        <begin position="1"/>
        <end position="76"/>
    </location>
</feature>
<dbReference type="Pfam" id="PF00691">
    <property type="entry name" value="OmpA"/>
    <property type="match status" value="1"/>
</dbReference>
<keyword evidence="6" id="KW-1185">Reference proteome</keyword>
<evidence type="ECO:0000256" key="2">
    <source>
        <dbReference type="SAM" id="MobiDB-lite"/>
    </source>
</evidence>
<evidence type="ECO:0000313" key="5">
    <source>
        <dbReference type="EMBL" id="GAA3713684.1"/>
    </source>
</evidence>
<dbReference type="Proteomes" id="UP001500523">
    <property type="component" value="Unassembled WGS sequence"/>
</dbReference>
<dbReference type="InterPro" id="IPR006665">
    <property type="entry name" value="OmpA-like"/>
</dbReference>
<gene>
    <name evidence="5" type="ORF">GCM10022268_23070</name>
</gene>
<dbReference type="NCBIfam" id="TIGR03349">
    <property type="entry name" value="IV_VI_DotU"/>
    <property type="match status" value="1"/>
</dbReference>
<dbReference type="PROSITE" id="PS51123">
    <property type="entry name" value="OMPA_2"/>
    <property type="match status" value="1"/>
</dbReference>
<name>A0ABP7E632_9SPHN</name>
<evidence type="ECO:0000259" key="4">
    <source>
        <dbReference type="PROSITE" id="PS51123"/>
    </source>
</evidence>
<dbReference type="InterPro" id="IPR017732">
    <property type="entry name" value="T4/T6SS_DotU"/>
</dbReference>
<dbReference type="PANTHER" id="PTHR38033">
    <property type="entry name" value="MEMBRANE PROTEIN-RELATED"/>
    <property type="match status" value="1"/>
</dbReference>
<dbReference type="Gene3D" id="3.30.1330.60">
    <property type="entry name" value="OmpA-like domain"/>
    <property type="match status" value="1"/>
</dbReference>
<dbReference type="InterPro" id="IPR038522">
    <property type="entry name" value="T4/T6SS_DotU_sf"/>
</dbReference>
<dbReference type="SUPFAM" id="SSF103088">
    <property type="entry name" value="OmpA-like"/>
    <property type="match status" value="1"/>
</dbReference>
<dbReference type="Pfam" id="PF09850">
    <property type="entry name" value="DotU"/>
    <property type="match status" value="1"/>
</dbReference>
<proteinExistence type="predicted"/>
<dbReference type="NCBIfam" id="TIGR03350">
    <property type="entry name" value="type_VI_ompA"/>
    <property type="match status" value="1"/>
</dbReference>
<reference evidence="6" key="1">
    <citation type="journal article" date="2019" name="Int. J. Syst. Evol. Microbiol.">
        <title>The Global Catalogue of Microorganisms (GCM) 10K type strain sequencing project: providing services to taxonomists for standard genome sequencing and annotation.</title>
        <authorList>
            <consortium name="The Broad Institute Genomics Platform"/>
            <consortium name="The Broad Institute Genome Sequencing Center for Infectious Disease"/>
            <person name="Wu L."/>
            <person name="Ma J."/>
        </authorList>
    </citation>
    <scope>NUCLEOTIDE SEQUENCE [LARGE SCALE GENOMIC DNA]</scope>
    <source>
        <strain evidence="6">JCM 17498</strain>
    </source>
</reference>